<feature type="compositionally biased region" description="Basic residues" evidence="3">
    <location>
        <begin position="110"/>
        <end position="122"/>
    </location>
</feature>
<dbReference type="GO" id="GO:0006383">
    <property type="term" value="P:transcription by RNA polymerase III"/>
    <property type="evidence" value="ECO:0007669"/>
    <property type="project" value="InterPro"/>
</dbReference>
<organism evidence="4 5">
    <name type="scientific">Mucor plumbeus</name>
    <dbReference type="NCBI Taxonomy" id="97098"/>
    <lineage>
        <taxon>Eukaryota</taxon>
        <taxon>Fungi</taxon>
        <taxon>Fungi incertae sedis</taxon>
        <taxon>Mucoromycota</taxon>
        <taxon>Mucoromycotina</taxon>
        <taxon>Mucoromycetes</taxon>
        <taxon>Mucorales</taxon>
        <taxon>Mucorineae</taxon>
        <taxon>Mucoraceae</taxon>
        <taxon>Mucor</taxon>
    </lineage>
</organism>
<accession>A0A8H7R2T6</accession>
<dbReference type="PANTHER" id="PTHR12993:SF11">
    <property type="entry name" value="N-ACETYLGLUCOSAMINYL-PHOSPHATIDYLINOSITOL DE-N-ACETYLASE"/>
    <property type="match status" value="1"/>
</dbReference>
<evidence type="ECO:0000313" key="5">
    <source>
        <dbReference type="Proteomes" id="UP000650833"/>
    </source>
</evidence>
<dbReference type="EMBL" id="JAEPRC010000256">
    <property type="protein sequence ID" value="KAG2202530.1"/>
    <property type="molecule type" value="Genomic_DNA"/>
</dbReference>
<dbReference type="GO" id="GO:0005666">
    <property type="term" value="C:RNA polymerase III complex"/>
    <property type="evidence" value="ECO:0007669"/>
    <property type="project" value="InterPro"/>
</dbReference>
<dbReference type="GO" id="GO:0016020">
    <property type="term" value="C:membrane"/>
    <property type="evidence" value="ECO:0007669"/>
    <property type="project" value="GOC"/>
</dbReference>
<gene>
    <name evidence="4" type="ORF">INT46_005087</name>
</gene>
<dbReference type="InterPro" id="IPR024078">
    <property type="entry name" value="LmbE-like_dom_sf"/>
</dbReference>
<feature type="compositionally biased region" description="Basic residues" evidence="3">
    <location>
        <begin position="149"/>
        <end position="161"/>
    </location>
</feature>
<dbReference type="GO" id="GO:0000225">
    <property type="term" value="F:N-acetylglucosaminylphosphatidylinositol deacetylase activity"/>
    <property type="evidence" value="ECO:0007669"/>
    <property type="project" value="UniProtKB-EC"/>
</dbReference>
<dbReference type="Pfam" id="PF02585">
    <property type="entry name" value="PIG-L"/>
    <property type="match status" value="1"/>
</dbReference>
<dbReference type="GO" id="GO:0005783">
    <property type="term" value="C:endoplasmic reticulum"/>
    <property type="evidence" value="ECO:0007669"/>
    <property type="project" value="TreeGrafter"/>
</dbReference>
<comment type="caution">
    <text evidence="4">The sequence shown here is derived from an EMBL/GenBank/DDBJ whole genome shotgun (WGS) entry which is preliminary data.</text>
</comment>
<evidence type="ECO:0000256" key="3">
    <source>
        <dbReference type="SAM" id="MobiDB-lite"/>
    </source>
</evidence>
<dbReference type="Proteomes" id="UP000650833">
    <property type="component" value="Unassembled WGS sequence"/>
</dbReference>
<evidence type="ECO:0000256" key="1">
    <source>
        <dbReference type="ARBA" id="ARBA00006066"/>
    </source>
</evidence>
<dbReference type="InterPro" id="IPR003737">
    <property type="entry name" value="GlcNAc_PI_deacetylase-related"/>
</dbReference>
<reference evidence="4" key="1">
    <citation type="submission" date="2020-12" db="EMBL/GenBank/DDBJ databases">
        <title>Metabolic potential, ecology and presence of endohyphal bacteria is reflected in genomic diversity of Mucoromycotina.</title>
        <authorList>
            <person name="Muszewska A."/>
            <person name="Okrasinska A."/>
            <person name="Steczkiewicz K."/>
            <person name="Drgas O."/>
            <person name="Orlowska M."/>
            <person name="Perlinska-Lenart U."/>
            <person name="Aleksandrzak-Piekarczyk T."/>
            <person name="Szatraj K."/>
            <person name="Zielenkiewicz U."/>
            <person name="Pilsyk S."/>
            <person name="Malc E."/>
            <person name="Mieczkowski P."/>
            <person name="Kruszewska J.S."/>
            <person name="Biernat P."/>
            <person name="Pawlowska J."/>
        </authorList>
    </citation>
    <scope>NUCLEOTIDE SEQUENCE</scope>
    <source>
        <strain evidence="4">CBS 226.32</strain>
    </source>
</reference>
<protein>
    <recommendedName>
        <fullName evidence="2">N-acetylglucosaminylphosphatidylinositol deacetylase</fullName>
        <ecNumber evidence="2">3.5.1.89</ecNumber>
    </recommendedName>
</protein>
<dbReference type="PANTHER" id="PTHR12993">
    <property type="entry name" value="N-ACETYLGLUCOSAMINYL-PHOSPHATIDYLINOSITOL DE-N-ACETYLASE-RELATED"/>
    <property type="match status" value="1"/>
</dbReference>
<feature type="compositionally biased region" description="Basic residues" evidence="3">
    <location>
        <begin position="12"/>
        <end position="24"/>
    </location>
</feature>
<proteinExistence type="inferred from homology"/>
<sequence>MSEPADTPGVKKTTRRFAPVKRGGKSPAAQRRAAAAAAAEAESSSAKQEVPESSNTIAASTATESSTTAEGGNATAKSAPIGTIRPEGSGSGRLQSVNDGQKTRGGTMKMKFKPTVPHKRNKKEVSSSAIDDALSKPGGNHRAGERGRGGRGRGGRGRGRGRGLVIVDESTASGIFSLGPSAVSRGRPGFGGAGFASYGGDVPTKAEGDDANSDMVEMFTSSVGKDTPVTFRHISRLEGDIDPVTLKQSVGKIPWMTVKSQKKEKKNAPAIEDRDKVKTEPFDDVDMDASNKTTTIEDDDDDVSKVLDTIDSLVDDAEEEKEQKETPTVFMDSDSPAQNIFALDEKQRLVCVAEEELLYFQLPTVVPKFEKSKSDEPTADVIMADDADKVKEENNDSNPLPAAAKKTSSSLLEDAMANLGLEDMPDGKVGKLIVYKSGKVKMQFGSILMDVNQGMQSTFLENIMVVDHESEDSKKAIELGHIVQKFVCAPNMDALLNESFSCLVALLAYAYSSLAQFQKLLPFSTNNILIVTAHPDDECMFFGPTITSIRTMTKSRIHVLCLSTGNADGLGVIRKKELVKSCQTFGIQTSHVKSLDLPELQDGMKSQWNVNVISQIVKDYVTKQNIDTIITFDDHGVSEHPNHIAAYNGARTFVQQEKIKNIKFYKLTSVSLIRKYIGIFDLIIPKDKKSIEMISPPFAYLTTHKAMRQHQSQLVWFRWLYVTFSRYMFINDLVQETDL</sequence>
<keyword evidence="5" id="KW-1185">Reference proteome</keyword>
<comment type="similarity">
    <text evidence="1">Belongs to the PIGL family.</text>
</comment>
<dbReference type="AlphaFoldDB" id="A0A8H7R2T6"/>
<name>A0A8H7R2T6_9FUNG</name>
<evidence type="ECO:0000313" key="4">
    <source>
        <dbReference type="EMBL" id="KAG2202530.1"/>
    </source>
</evidence>
<dbReference type="Gene3D" id="3.40.50.10320">
    <property type="entry name" value="LmbE-like"/>
    <property type="match status" value="1"/>
</dbReference>
<dbReference type="InterPro" id="IPR007811">
    <property type="entry name" value="RPC4"/>
</dbReference>
<evidence type="ECO:0000256" key="2">
    <source>
        <dbReference type="ARBA" id="ARBA00012176"/>
    </source>
</evidence>
<dbReference type="GO" id="GO:0006506">
    <property type="term" value="P:GPI anchor biosynthetic process"/>
    <property type="evidence" value="ECO:0007669"/>
    <property type="project" value="UniProtKB-UniPathway"/>
</dbReference>
<dbReference type="UniPathway" id="UPA00196"/>
<dbReference type="SUPFAM" id="SSF102588">
    <property type="entry name" value="LmbE-like"/>
    <property type="match status" value="1"/>
</dbReference>
<dbReference type="OrthoDB" id="440160at2759"/>
<feature type="region of interest" description="Disordered" evidence="3">
    <location>
        <begin position="1"/>
        <end position="162"/>
    </location>
</feature>
<dbReference type="Pfam" id="PF05132">
    <property type="entry name" value="RNA_pol_Rpc4"/>
    <property type="match status" value="1"/>
</dbReference>
<dbReference type="EC" id="3.5.1.89" evidence="2"/>
<feature type="compositionally biased region" description="Low complexity" evidence="3">
    <location>
        <begin position="28"/>
        <end position="70"/>
    </location>
</feature>
<dbReference type="GO" id="GO:0003677">
    <property type="term" value="F:DNA binding"/>
    <property type="evidence" value="ECO:0007669"/>
    <property type="project" value="InterPro"/>
</dbReference>